<evidence type="ECO:0000256" key="11">
    <source>
        <dbReference type="ARBA" id="ARBA00029831"/>
    </source>
</evidence>
<dbReference type="Gene3D" id="3.40.50.620">
    <property type="entry name" value="HUPs"/>
    <property type="match status" value="1"/>
</dbReference>
<dbReference type="InterPro" id="IPR014729">
    <property type="entry name" value="Rossmann-like_a/b/a_fold"/>
</dbReference>
<comment type="similarity">
    <text evidence="14">Belongs to the class-I aminoacyl-tRNA synthetase family.</text>
</comment>
<evidence type="ECO:0000256" key="9">
    <source>
        <dbReference type="ARBA" id="ARBA00023146"/>
    </source>
</evidence>
<evidence type="ECO:0000256" key="1">
    <source>
        <dbReference type="ARBA" id="ARBA00004305"/>
    </source>
</evidence>
<dbReference type="InterPro" id="IPR041872">
    <property type="entry name" value="Anticodon_Met"/>
</dbReference>
<evidence type="ECO:0000256" key="10">
    <source>
        <dbReference type="ARBA" id="ARBA00026124"/>
    </source>
</evidence>
<evidence type="ECO:0000256" key="12">
    <source>
        <dbReference type="ARBA" id="ARBA00030331"/>
    </source>
</evidence>
<accession>A0A131YKU6</accession>
<dbReference type="InterPro" id="IPR014758">
    <property type="entry name" value="Met-tRNA_synth"/>
</dbReference>
<keyword evidence="5 14" id="KW-0067">ATP-binding</keyword>
<keyword evidence="8" id="KW-0496">Mitochondrion</keyword>
<dbReference type="PANTHER" id="PTHR43326">
    <property type="entry name" value="METHIONYL-TRNA SYNTHETASE"/>
    <property type="match status" value="1"/>
</dbReference>
<dbReference type="InterPro" id="IPR015413">
    <property type="entry name" value="Methionyl/Leucyl_tRNA_Synth"/>
</dbReference>
<dbReference type="Gene3D" id="1.10.730.10">
    <property type="entry name" value="Isoleucyl-tRNA Synthetase, Domain 1"/>
    <property type="match status" value="1"/>
</dbReference>
<proteinExistence type="inferred from homology"/>
<sequence>MGPSRYFITTPIFYVNSGPHLGHHHTVVLADALHRIHKLLNPKQDTIFSTGTDEHGLKIQQAASRAKQDVLTFCNGVSKQFKDLFDNTGITYTDYVRTTEDRHKKCVGHFWKTLQDKGWIYTGTYKGWYSTQDELFLSESEVTEVKHADGTSQKVSVESGHPVEWMEEKNYLFRLSQFQGDLLHWLKSSEGIVKPAKFQKLLMHWIDAGLQDLSVSRQSTRVHWGIRVPEDSSQTIYVWLDALVNYLTVSGYPDKNHVWPPDCHVIGKDILKFHGIYWPAFLMAAGLEPPRSILCHSHWTVNDEKMSKSKGNIVCPYKKVDKYTADGIRYFLLKEGVPHSDGNFNNTKVQRLLNAELADTLGNLLSRCTAPLVNKHQIFPSYDAETFESYADGQKILDQLHDLADKVKDKYLEGNIYQGIDDVMAVLRQTNALVQDAKPWELAKSDSGEVRLNAVLHVALEVLRVSGIVLQPVIPVLATRILDKLQVPTGERCWADAQSPSLNPRPLHTDRTHVFSRLKVQSAAT</sequence>
<reference evidence="17" key="1">
    <citation type="journal article" date="2016" name="Ticks Tick Borne Dis.">
        <title>De novo assembly and annotation of the salivary gland transcriptome of Rhipicephalus appendiculatus male and female ticks during blood feeding.</title>
        <authorList>
            <person name="de Castro M.H."/>
            <person name="de Klerk D."/>
            <person name="Pienaar R."/>
            <person name="Latif A.A."/>
            <person name="Rees D.J."/>
            <person name="Mans B.J."/>
        </authorList>
    </citation>
    <scope>NUCLEOTIDE SEQUENCE</scope>
    <source>
        <tissue evidence="17">Salivary glands</tissue>
    </source>
</reference>
<keyword evidence="9 14" id="KW-0030">Aminoacyl-tRNA synthetase</keyword>
<feature type="domain" description="Methionyl-tRNA synthetase anticodon-binding" evidence="16">
    <location>
        <begin position="394"/>
        <end position="502"/>
    </location>
</feature>
<dbReference type="NCBIfam" id="TIGR00398">
    <property type="entry name" value="metG"/>
    <property type="match status" value="1"/>
</dbReference>
<evidence type="ECO:0000256" key="13">
    <source>
        <dbReference type="ARBA" id="ARBA00047364"/>
    </source>
</evidence>
<evidence type="ECO:0000256" key="2">
    <source>
        <dbReference type="ARBA" id="ARBA00012838"/>
    </source>
</evidence>
<evidence type="ECO:0000313" key="17">
    <source>
        <dbReference type="EMBL" id="JAP79923.1"/>
    </source>
</evidence>
<evidence type="ECO:0000259" key="15">
    <source>
        <dbReference type="Pfam" id="PF09334"/>
    </source>
</evidence>
<evidence type="ECO:0000259" key="16">
    <source>
        <dbReference type="Pfam" id="PF19303"/>
    </source>
</evidence>
<evidence type="ECO:0000256" key="4">
    <source>
        <dbReference type="ARBA" id="ARBA00022741"/>
    </source>
</evidence>
<dbReference type="Pfam" id="PF09334">
    <property type="entry name" value="tRNA-synt_1g"/>
    <property type="match status" value="1"/>
</dbReference>
<keyword evidence="7" id="KW-0809">Transit peptide</keyword>
<dbReference type="GO" id="GO:0004825">
    <property type="term" value="F:methionine-tRNA ligase activity"/>
    <property type="evidence" value="ECO:0007669"/>
    <property type="project" value="UniProtKB-EC"/>
</dbReference>
<dbReference type="EC" id="6.1.1.10" evidence="2"/>
<dbReference type="InterPro" id="IPR033911">
    <property type="entry name" value="MetRS_core"/>
</dbReference>
<evidence type="ECO:0000256" key="3">
    <source>
        <dbReference type="ARBA" id="ARBA00022598"/>
    </source>
</evidence>
<protein>
    <recommendedName>
        <fullName evidence="10">Methionine--tRNA ligase, mitochondrial</fullName>
        <ecNumber evidence="2">6.1.1.10</ecNumber>
    </recommendedName>
    <alternativeName>
        <fullName evidence="11">Methionyl-tRNA synthetase 2</fullName>
    </alternativeName>
    <alternativeName>
        <fullName evidence="12">Mitochondrial methionyl-tRNA synthetase</fullName>
    </alternativeName>
</protein>
<dbReference type="GO" id="GO:0006431">
    <property type="term" value="P:methionyl-tRNA aminoacylation"/>
    <property type="evidence" value="ECO:0007669"/>
    <property type="project" value="InterPro"/>
</dbReference>
<dbReference type="AlphaFoldDB" id="A0A131YKU6"/>
<evidence type="ECO:0000256" key="14">
    <source>
        <dbReference type="RuleBase" id="RU363039"/>
    </source>
</evidence>
<comment type="subcellular location">
    <subcellularLocation>
        <location evidence="1">Mitochondrion matrix</location>
    </subcellularLocation>
</comment>
<dbReference type="FunFam" id="1.10.730.10:FF:000022">
    <property type="entry name" value="Methionyl-tRNA synthetase 2, mitochondrial"/>
    <property type="match status" value="1"/>
</dbReference>
<feature type="domain" description="Methionyl/Leucyl tRNA synthetase" evidence="15">
    <location>
        <begin position="6"/>
        <end position="368"/>
    </location>
</feature>
<dbReference type="SUPFAM" id="SSF47323">
    <property type="entry name" value="Anticodon-binding domain of a subclass of class I aminoacyl-tRNA synthetases"/>
    <property type="match status" value="1"/>
</dbReference>
<dbReference type="FunFam" id="2.170.220.10:FF:000001">
    <property type="entry name" value="methionine--tRNA ligase, mitochondrial"/>
    <property type="match status" value="1"/>
</dbReference>
<dbReference type="CDD" id="cd07957">
    <property type="entry name" value="Anticodon_Ia_Met"/>
    <property type="match status" value="1"/>
</dbReference>
<keyword evidence="6 14" id="KW-0648">Protein biosynthesis</keyword>
<dbReference type="CDD" id="cd00814">
    <property type="entry name" value="MetRS_core"/>
    <property type="match status" value="1"/>
</dbReference>
<name>A0A131YKU6_RHIAP</name>
<keyword evidence="3 14" id="KW-0436">Ligase</keyword>
<dbReference type="Gene3D" id="2.170.220.10">
    <property type="match status" value="1"/>
</dbReference>
<dbReference type="Pfam" id="PF19303">
    <property type="entry name" value="Anticodon_3"/>
    <property type="match status" value="1"/>
</dbReference>
<dbReference type="PRINTS" id="PR01041">
    <property type="entry name" value="TRNASYNTHMET"/>
</dbReference>
<evidence type="ECO:0000256" key="8">
    <source>
        <dbReference type="ARBA" id="ARBA00023128"/>
    </source>
</evidence>
<evidence type="ECO:0000256" key="6">
    <source>
        <dbReference type="ARBA" id="ARBA00022917"/>
    </source>
</evidence>
<dbReference type="GO" id="GO:0005759">
    <property type="term" value="C:mitochondrial matrix"/>
    <property type="evidence" value="ECO:0007669"/>
    <property type="project" value="UniProtKB-SubCell"/>
</dbReference>
<evidence type="ECO:0000256" key="5">
    <source>
        <dbReference type="ARBA" id="ARBA00022840"/>
    </source>
</evidence>
<dbReference type="EMBL" id="GEDV01008634">
    <property type="protein sequence ID" value="JAP79923.1"/>
    <property type="molecule type" value="Transcribed_RNA"/>
</dbReference>
<dbReference type="GO" id="GO:0005524">
    <property type="term" value="F:ATP binding"/>
    <property type="evidence" value="ECO:0007669"/>
    <property type="project" value="UniProtKB-KW"/>
</dbReference>
<dbReference type="InterPro" id="IPR009080">
    <property type="entry name" value="tRNAsynth_Ia_anticodon-bd"/>
</dbReference>
<evidence type="ECO:0000256" key="7">
    <source>
        <dbReference type="ARBA" id="ARBA00022946"/>
    </source>
</evidence>
<dbReference type="PANTHER" id="PTHR43326:SF1">
    <property type="entry name" value="METHIONINE--TRNA LIGASE, MITOCHONDRIAL"/>
    <property type="match status" value="1"/>
</dbReference>
<comment type="catalytic activity">
    <reaction evidence="13">
        <text>tRNA(Met) + L-methionine + ATP = L-methionyl-tRNA(Met) + AMP + diphosphate</text>
        <dbReference type="Rhea" id="RHEA:13481"/>
        <dbReference type="Rhea" id="RHEA-COMP:9667"/>
        <dbReference type="Rhea" id="RHEA-COMP:9698"/>
        <dbReference type="ChEBI" id="CHEBI:30616"/>
        <dbReference type="ChEBI" id="CHEBI:33019"/>
        <dbReference type="ChEBI" id="CHEBI:57844"/>
        <dbReference type="ChEBI" id="CHEBI:78442"/>
        <dbReference type="ChEBI" id="CHEBI:78530"/>
        <dbReference type="ChEBI" id="CHEBI:456215"/>
        <dbReference type="EC" id="6.1.1.10"/>
    </reaction>
</comment>
<dbReference type="SUPFAM" id="SSF52374">
    <property type="entry name" value="Nucleotidylyl transferase"/>
    <property type="match status" value="1"/>
</dbReference>
<dbReference type="InterPro" id="IPR023457">
    <property type="entry name" value="Met-tRNA_synth_2"/>
</dbReference>
<keyword evidence="4 14" id="KW-0547">Nucleotide-binding</keyword>
<organism evidence="17">
    <name type="scientific">Rhipicephalus appendiculatus</name>
    <name type="common">Brown ear tick</name>
    <dbReference type="NCBI Taxonomy" id="34631"/>
    <lineage>
        <taxon>Eukaryota</taxon>
        <taxon>Metazoa</taxon>
        <taxon>Ecdysozoa</taxon>
        <taxon>Arthropoda</taxon>
        <taxon>Chelicerata</taxon>
        <taxon>Arachnida</taxon>
        <taxon>Acari</taxon>
        <taxon>Parasitiformes</taxon>
        <taxon>Ixodida</taxon>
        <taxon>Ixodoidea</taxon>
        <taxon>Ixodidae</taxon>
        <taxon>Rhipicephalinae</taxon>
        <taxon>Rhipicephalus</taxon>
        <taxon>Rhipicephalus</taxon>
    </lineage>
</organism>